<dbReference type="SMART" id="SM00467">
    <property type="entry name" value="GS"/>
    <property type="match status" value="1"/>
</dbReference>
<keyword evidence="14" id="KW-0460">Magnesium</keyword>
<evidence type="ECO:0000256" key="12">
    <source>
        <dbReference type="ARBA" id="ARBA00022777"/>
    </source>
</evidence>
<evidence type="ECO:0000256" key="20">
    <source>
        <dbReference type="SAM" id="Phobius"/>
    </source>
</evidence>
<dbReference type="InterPro" id="IPR001245">
    <property type="entry name" value="Ser-Thr/Tyr_kinase_cat_dom"/>
</dbReference>
<feature type="transmembrane region" description="Helical" evidence="20">
    <location>
        <begin position="119"/>
        <end position="141"/>
    </location>
</feature>
<keyword evidence="13 18" id="KW-0067">ATP-binding</keyword>
<evidence type="ECO:0000256" key="6">
    <source>
        <dbReference type="ARBA" id="ARBA00022527"/>
    </source>
</evidence>
<feature type="binding site" evidence="18">
    <location>
        <position position="261"/>
    </location>
    <ligand>
        <name>ATP</name>
        <dbReference type="ChEBI" id="CHEBI:30616"/>
    </ligand>
</feature>
<evidence type="ECO:0000256" key="3">
    <source>
        <dbReference type="ARBA" id="ARBA00004479"/>
    </source>
</evidence>
<evidence type="ECO:0000256" key="7">
    <source>
        <dbReference type="ARBA" id="ARBA00022679"/>
    </source>
</evidence>
<organism evidence="23 24">
    <name type="scientific">Nasonia vitripennis</name>
    <name type="common">Parasitic wasp</name>
    <dbReference type="NCBI Taxonomy" id="7425"/>
    <lineage>
        <taxon>Eukaryota</taxon>
        <taxon>Metazoa</taxon>
        <taxon>Ecdysozoa</taxon>
        <taxon>Arthropoda</taxon>
        <taxon>Hexapoda</taxon>
        <taxon>Insecta</taxon>
        <taxon>Pterygota</taxon>
        <taxon>Neoptera</taxon>
        <taxon>Endopterygota</taxon>
        <taxon>Hymenoptera</taxon>
        <taxon>Apocrita</taxon>
        <taxon>Proctotrupomorpha</taxon>
        <taxon>Chalcidoidea</taxon>
        <taxon>Pteromalidae</taxon>
        <taxon>Pteromalinae</taxon>
        <taxon>Nasonia</taxon>
    </lineage>
</organism>
<keyword evidence="24" id="KW-1185">Reference proteome</keyword>
<feature type="disulfide bond" evidence="19">
    <location>
        <begin position="91"/>
        <end position="96"/>
    </location>
</feature>
<evidence type="ECO:0000256" key="11">
    <source>
        <dbReference type="ARBA" id="ARBA00022741"/>
    </source>
</evidence>
<dbReference type="EC" id="2.7.11.30" evidence="5"/>
<dbReference type="CTD" id="35731"/>
<dbReference type="GO" id="GO:0004675">
    <property type="term" value="F:transmembrane receptor protein serine/threonine kinase activity"/>
    <property type="evidence" value="ECO:0007669"/>
    <property type="project" value="UniProtKB-EC"/>
</dbReference>
<keyword evidence="16 20" id="KW-0472">Membrane</keyword>
<dbReference type="GO" id="GO:0071363">
    <property type="term" value="P:cellular response to growth factor stimulus"/>
    <property type="evidence" value="ECO:0007669"/>
    <property type="project" value="TreeGrafter"/>
</dbReference>
<dbReference type="OrthoDB" id="69842at2759"/>
<accession>A0A7M7GD60</accession>
<dbReference type="Gene3D" id="3.30.200.20">
    <property type="entry name" value="Phosphorylase Kinase, domain 1"/>
    <property type="match status" value="1"/>
</dbReference>
<dbReference type="PIRSF" id="PIRSF037393">
    <property type="entry name" value="TGFRII"/>
    <property type="match status" value="1"/>
</dbReference>
<evidence type="ECO:0000256" key="17">
    <source>
        <dbReference type="ARBA" id="ARBA00023170"/>
    </source>
</evidence>
<dbReference type="SUPFAM" id="SSF57302">
    <property type="entry name" value="Snake toxin-like"/>
    <property type="match status" value="1"/>
</dbReference>
<evidence type="ECO:0000256" key="1">
    <source>
        <dbReference type="ARBA" id="ARBA00001936"/>
    </source>
</evidence>
<dbReference type="PROSITE" id="PS50011">
    <property type="entry name" value="PROTEIN_KINASE_DOM"/>
    <property type="match status" value="1"/>
</dbReference>
<dbReference type="EnsemblMetazoa" id="XM_003426841">
    <property type="protein sequence ID" value="XP_003426889"/>
    <property type="gene ID" value="LOC100119760"/>
</dbReference>
<dbReference type="PANTHER" id="PTHR23255">
    <property type="entry name" value="TRANSFORMING GROWTH FACTOR-BETA RECEPTOR TYPE I AND II"/>
    <property type="match status" value="1"/>
</dbReference>
<comment type="similarity">
    <text evidence="4">Belongs to the protein kinase superfamily. TKL Ser/Thr protein kinase family. TGFB receptor subfamily.</text>
</comment>
<feature type="domain" description="Protein kinase" evidence="21">
    <location>
        <begin position="233"/>
        <end position="534"/>
    </location>
</feature>
<evidence type="ECO:0000256" key="15">
    <source>
        <dbReference type="ARBA" id="ARBA00022989"/>
    </source>
</evidence>
<evidence type="ECO:0000256" key="14">
    <source>
        <dbReference type="ARBA" id="ARBA00022842"/>
    </source>
</evidence>
<evidence type="ECO:0000256" key="4">
    <source>
        <dbReference type="ARBA" id="ARBA00009605"/>
    </source>
</evidence>
<evidence type="ECO:0000256" key="13">
    <source>
        <dbReference type="ARBA" id="ARBA00022840"/>
    </source>
</evidence>
<dbReference type="InterPro" id="IPR045860">
    <property type="entry name" value="Snake_toxin-like_sf"/>
</dbReference>
<dbReference type="GO" id="GO:0005524">
    <property type="term" value="F:ATP binding"/>
    <property type="evidence" value="ECO:0007669"/>
    <property type="project" value="UniProtKB-KW"/>
</dbReference>
<dbReference type="RefSeq" id="XP_031786933.1">
    <property type="nucleotide sequence ID" value="XM_031931073.2"/>
</dbReference>
<dbReference type="InterPro" id="IPR011009">
    <property type="entry name" value="Kinase-like_dom_sf"/>
</dbReference>
<comment type="cofactor">
    <cofactor evidence="1">
        <name>Mn(2+)</name>
        <dbReference type="ChEBI" id="CHEBI:29035"/>
    </cofactor>
</comment>
<proteinExistence type="inferred from homology"/>
<dbReference type="CDD" id="cd23600">
    <property type="entry name" value="TFP_LU_ECD_Sax"/>
    <property type="match status" value="1"/>
</dbReference>
<dbReference type="SMR" id="A0A7M7GD60"/>
<dbReference type="Proteomes" id="UP000002358">
    <property type="component" value="Chromosome 1"/>
</dbReference>
<evidence type="ECO:0000256" key="5">
    <source>
        <dbReference type="ARBA" id="ARBA00012401"/>
    </source>
</evidence>
<evidence type="ECO:0000259" key="21">
    <source>
        <dbReference type="PROSITE" id="PS50011"/>
    </source>
</evidence>
<dbReference type="KEGG" id="nvi:100119760"/>
<evidence type="ECO:0000256" key="9">
    <source>
        <dbReference type="ARBA" id="ARBA00022723"/>
    </source>
</evidence>
<dbReference type="InterPro" id="IPR000333">
    <property type="entry name" value="TGFB_receptor"/>
</dbReference>
<dbReference type="Pfam" id="PF01064">
    <property type="entry name" value="Activin_recp"/>
    <property type="match status" value="1"/>
</dbReference>
<evidence type="ECO:0000256" key="2">
    <source>
        <dbReference type="ARBA" id="ARBA00001946"/>
    </source>
</evidence>
<dbReference type="RefSeq" id="XP_003426889.1">
    <property type="nucleotide sequence ID" value="XM_003426841.5"/>
</dbReference>
<dbReference type="Gene3D" id="1.10.510.10">
    <property type="entry name" value="Transferase(Phosphotransferase) domain 1"/>
    <property type="match status" value="1"/>
</dbReference>
<keyword evidence="9" id="KW-0479">Metal-binding</keyword>
<evidence type="ECO:0000256" key="18">
    <source>
        <dbReference type="PIRSR" id="PIRSR037393-2"/>
    </source>
</evidence>
<dbReference type="GO" id="GO:0070724">
    <property type="term" value="C:BMP receptor complex"/>
    <property type="evidence" value="ECO:0007669"/>
    <property type="project" value="TreeGrafter"/>
</dbReference>
<sequence length="539" mass="59712">MKFAMQRKLKCYVCDGVDCETSQEDPPIICKDAIWCWKSAVREFDGNKRGRRGCIVDRNQVPLICNKHLQSGNVSSSNSRAGGGQFHTECCQEELCNGGPFPVLQDPIPDGSEMNTLKVTLAVLLPILVLILVVCGIFLFYRSRRSRRSRSTTPKRSKRLIESGTDSSMLAFASATSTAGGGTTSFSHELRATAAGDSTLKEYLEGQSLTSGSGSGLPLLVQRTLAKQVALAQCLSNSGGGGSFGREVWRGIWHGENVAVKIYFSRDEAMWARETEVYSQLLPSRHDNILGYVGSDMTSRASCTQLWLVTHYHPLGSLYNYLVQLPTSLNHHQMFNICLSIANGLLYLHTEIHGTRGKPAMAHRNLKSKNILVKSNGACVIADLAHAVTQDRLGADKIDIKQGSKRYMSPELLEQTFDPMCLEGFRRADIYSLGLVFWEVCRRCISNGVGLEYAAPYSEWLVSGNQEPTLEEMRKLVVADQRRPPIPNRWHSDQTLAGMGAMMKECWHTKAAARLPILRVKKTLVKLASNNPEVDLPLD</sequence>
<keyword evidence="19" id="KW-1015">Disulfide bond</keyword>
<keyword evidence="7" id="KW-0808">Transferase</keyword>
<dbReference type="SUPFAM" id="SSF56112">
    <property type="entry name" value="Protein kinase-like (PK-like)"/>
    <property type="match status" value="1"/>
</dbReference>
<protein>
    <recommendedName>
        <fullName evidence="5">receptor protein serine/threonine kinase</fullName>
        <ecNumber evidence="5">2.7.11.30</ecNumber>
    </recommendedName>
</protein>
<comment type="cofactor">
    <cofactor evidence="2">
        <name>Mg(2+)</name>
        <dbReference type="ChEBI" id="CHEBI:18420"/>
    </cofactor>
</comment>
<dbReference type="Pfam" id="PF07714">
    <property type="entry name" value="PK_Tyr_Ser-Thr"/>
    <property type="match status" value="1"/>
</dbReference>
<evidence type="ECO:0000313" key="24">
    <source>
        <dbReference type="Proteomes" id="UP000002358"/>
    </source>
</evidence>
<keyword evidence="15 20" id="KW-1133">Transmembrane helix</keyword>
<comment type="subcellular location">
    <subcellularLocation>
        <location evidence="3">Membrane</location>
        <topology evidence="3">Single-pass type I membrane protein</topology>
    </subcellularLocation>
</comment>
<dbReference type="InParanoid" id="A0A7M7GD60"/>
<keyword evidence="10" id="KW-0732">Signal</keyword>
<keyword evidence="8 20" id="KW-0812">Transmembrane</keyword>
<dbReference type="PANTHER" id="PTHR23255:SF72">
    <property type="entry name" value="RECEPTOR PROTEIN SERINE_THREONINE KINASE"/>
    <property type="match status" value="1"/>
</dbReference>
<dbReference type="GeneID" id="100119760"/>
<dbReference type="AlphaFoldDB" id="A0A7M7GD60"/>
<feature type="domain" description="GS" evidence="22">
    <location>
        <begin position="198"/>
        <end position="228"/>
    </location>
</feature>
<keyword evidence="12" id="KW-0418">Kinase</keyword>
<evidence type="ECO:0000256" key="10">
    <source>
        <dbReference type="ARBA" id="ARBA00022729"/>
    </source>
</evidence>
<dbReference type="Pfam" id="PF08515">
    <property type="entry name" value="TGF_beta_GS"/>
    <property type="match status" value="1"/>
</dbReference>
<keyword evidence="6" id="KW-0723">Serine/threonine-protein kinase</keyword>
<evidence type="ECO:0000256" key="16">
    <source>
        <dbReference type="ARBA" id="ARBA00023136"/>
    </source>
</evidence>
<dbReference type="InterPro" id="IPR000472">
    <property type="entry name" value="Activin_recp"/>
</dbReference>
<dbReference type="InterPro" id="IPR003605">
    <property type="entry name" value="GS_dom"/>
</dbReference>
<keyword evidence="17" id="KW-0675">Receptor</keyword>
<evidence type="ECO:0000256" key="8">
    <source>
        <dbReference type="ARBA" id="ARBA00022692"/>
    </source>
</evidence>
<dbReference type="PROSITE" id="PS51256">
    <property type="entry name" value="GS"/>
    <property type="match status" value="1"/>
</dbReference>
<dbReference type="EnsemblMetazoa" id="XM_031931073">
    <property type="protein sequence ID" value="XP_031786933"/>
    <property type="gene ID" value="LOC100119760"/>
</dbReference>
<evidence type="ECO:0000256" key="19">
    <source>
        <dbReference type="PIRSR" id="PIRSR037393-3"/>
    </source>
</evidence>
<name>A0A7M7GD60_NASVI</name>
<evidence type="ECO:0000313" key="23">
    <source>
        <dbReference type="EnsemblMetazoa" id="XP_003426889"/>
    </source>
</evidence>
<dbReference type="InterPro" id="IPR017194">
    <property type="entry name" value="Transform_growth_fac-b_typ-2"/>
</dbReference>
<dbReference type="FunCoup" id="A0A7M7GD60">
    <property type="interactions" value="397"/>
</dbReference>
<dbReference type="InterPro" id="IPR000719">
    <property type="entry name" value="Prot_kinase_dom"/>
</dbReference>
<dbReference type="Gene3D" id="2.10.60.10">
    <property type="entry name" value="CD59"/>
    <property type="match status" value="1"/>
</dbReference>
<dbReference type="GO" id="GO:0046872">
    <property type="term" value="F:metal ion binding"/>
    <property type="evidence" value="ECO:0007669"/>
    <property type="project" value="InterPro"/>
</dbReference>
<keyword evidence="11 18" id="KW-0547">Nucleotide-binding</keyword>
<reference evidence="23" key="1">
    <citation type="submission" date="2021-01" db="UniProtKB">
        <authorList>
            <consortium name="EnsemblMetazoa"/>
        </authorList>
    </citation>
    <scope>IDENTIFICATION</scope>
</reference>
<evidence type="ECO:0000259" key="22">
    <source>
        <dbReference type="PROSITE" id="PS51256"/>
    </source>
</evidence>